<reference evidence="1 2" key="1">
    <citation type="submission" date="2016-08" db="EMBL/GenBank/DDBJ databases">
        <authorList>
            <person name="Loux V."/>
            <person name="Rue O."/>
        </authorList>
    </citation>
    <scope>NUCLEOTIDE SEQUENCE [LARGE SCALE GENOMIC DNA]</scope>
    <source>
        <strain evidence="1 2">AFSSA_08CEB44bac</strain>
    </source>
</reference>
<protein>
    <recommendedName>
        <fullName evidence="3">Secreted protein</fullName>
    </recommendedName>
</protein>
<organism evidence="1 2">
    <name type="scientific">Bacillus cytotoxicus</name>
    <dbReference type="NCBI Taxonomy" id="580165"/>
    <lineage>
        <taxon>Bacteria</taxon>
        <taxon>Bacillati</taxon>
        <taxon>Bacillota</taxon>
        <taxon>Bacilli</taxon>
        <taxon>Bacillales</taxon>
        <taxon>Bacillaceae</taxon>
        <taxon>Bacillus</taxon>
        <taxon>Bacillus cereus group</taxon>
    </lineage>
</organism>
<name>A0AAX2CI11_9BACI</name>
<sequence length="92" mass="10216">MKTHSQITFASLAFLIAGSSLLYTTSTLIVKAERTQNISSSLQTSTQRDRTSIKQCGIHCILGTRGYSLKFLKVEKRRGMPLGERIGALRNK</sequence>
<evidence type="ECO:0000313" key="2">
    <source>
        <dbReference type="Proteomes" id="UP000242164"/>
    </source>
</evidence>
<dbReference type="EMBL" id="FMIK01000028">
    <property type="protein sequence ID" value="SCL94352.1"/>
    <property type="molecule type" value="Genomic_DNA"/>
</dbReference>
<dbReference type="Proteomes" id="UP000242164">
    <property type="component" value="Unassembled WGS sequence"/>
</dbReference>
<evidence type="ECO:0008006" key="3">
    <source>
        <dbReference type="Google" id="ProtNLM"/>
    </source>
</evidence>
<proteinExistence type="predicted"/>
<evidence type="ECO:0000313" key="1">
    <source>
        <dbReference type="EMBL" id="SCL94352.1"/>
    </source>
</evidence>
<comment type="caution">
    <text evidence="1">The sequence shown here is derived from an EMBL/GenBank/DDBJ whole genome shotgun (WGS) entry which is preliminary data.</text>
</comment>
<gene>
    <name evidence="1" type="ORF">BCB44BAC_02364</name>
</gene>
<dbReference type="AlphaFoldDB" id="A0AAX2CI11"/>
<accession>A0AAX2CI11</accession>